<evidence type="ECO:0000259" key="4">
    <source>
        <dbReference type="Pfam" id="PF22244"/>
    </source>
</evidence>
<dbReference type="InterPro" id="IPR029058">
    <property type="entry name" value="AB_hydrolase_fold"/>
</dbReference>
<dbReference type="Pfam" id="PF22244">
    <property type="entry name" value="GCE_fung"/>
    <property type="match status" value="1"/>
</dbReference>
<feature type="domain" description="4-O-methyl-glucuronoyl methylesterase-like" evidence="4">
    <location>
        <begin position="103"/>
        <end position="237"/>
    </location>
</feature>
<organism evidence="5">
    <name type="scientific">marine sediment metagenome</name>
    <dbReference type="NCBI Taxonomy" id="412755"/>
    <lineage>
        <taxon>unclassified sequences</taxon>
        <taxon>metagenomes</taxon>
        <taxon>ecological metagenomes</taxon>
    </lineage>
</organism>
<evidence type="ECO:0000256" key="2">
    <source>
        <dbReference type="ARBA" id="ARBA00022729"/>
    </source>
</evidence>
<keyword evidence="3" id="KW-0378">Hydrolase</keyword>
<dbReference type="SUPFAM" id="SSF53474">
    <property type="entry name" value="alpha/beta-Hydrolases"/>
    <property type="match status" value="1"/>
</dbReference>
<keyword evidence="1" id="KW-0719">Serine esterase</keyword>
<dbReference type="GO" id="GO:0052689">
    <property type="term" value="F:carboxylic ester hydrolase activity"/>
    <property type="evidence" value="ECO:0007669"/>
    <property type="project" value="UniProtKB-KW"/>
</dbReference>
<protein>
    <recommendedName>
        <fullName evidence="4">4-O-methyl-glucuronoyl methylesterase-like domain-containing protein</fullName>
    </recommendedName>
</protein>
<evidence type="ECO:0000256" key="1">
    <source>
        <dbReference type="ARBA" id="ARBA00022487"/>
    </source>
</evidence>
<dbReference type="AlphaFoldDB" id="A0A0F8XP93"/>
<sequence length="237" mass="27062">MFLLPLLFACALGAFAQSPESYDFKPVQQLRRQHGLPDPFKKPNGERVTSKEEWEVQREYIKAMLAHYQYGEMPGAPDNEIVKETLSEEIYDGEAIRKLYTMNLSRNGKSIEFHFGLIKPKGEGPFPVIIKNDRAINSIPDEVNREAIQRGYIMCQYMREDLGPDSKDMEVARNNGVFPLYPEYDWGTIAAWAWGYTLLIDYFETLDFVDVGKIVVTGHSRGGKTAYCAGIFEDRIA</sequence>
<reference evidence="5" key="1">
    <citation type="journal article" date="2015" name="Nature">
        <title>Complex archaea that bridge the gap between prokaryotes and eukaryotes.</title>
        <authorList>
            <person name="Spang A."/>
            <person name="Saw J.H."/>
            <person name="Jorgensen S.L."/>
            <person name="Zaremba-Niedzwiedzka K."/>
            <person name="Martijn J."/>
            <person name="Lind A.E."/>
            <person name="van Eijk R."/>
            <person name="Schleper C."/>
            <person name="Guy L."/>
            <person name="Ettema T.J."/>
        </authorList>
    </citation>
    <scope>NUCLEOTIDE SEQUENCE</scope>
</reference>
<proteinExistence type="predicted"/>
<evidence type="ECO:0000313" key="5">
    <source>
        <dbReference type="EMBL" id="KKK70813.1"/>
    </source>
</evidence>
<name>A0A0F8XP93_9ZZZZ</name>
<dbReference type="EMBL" id="LAZR01058013">
    <property type="protein sequence ID" value="KKK70813.1"/>
    <property type="molecule type" value="Genomic_DNA"/>
</dbReference>
<dbReference type="InterPro" id="IPR054579">
    <property type="entry name" value="GCE-like_dom"/>
</dbReference>
<comment type="caution">
    <text evidence="5">The sequence shown here is derived from an EMBL/GenBank/DDBJ whole genome shotgun (WGS) entry which is preliminary data.</text>
</comment>
<keyword evidence="2" id="KW-0732">Signal</keyword>
<evidence type="ECO:0000256" key="3">
    <source>
        <dbReference type="ARBA" id="ARBA00022801"/>
    </source>
</evidence>
<dbReference type="Gene3D" id="3.40.50.1820">
    <property type="entry name" value="alpha/beta hydrolase"/>
    <property type="match status" value="1"/>
</dbReference>
<accession>A0A0F8XP93</accession>
<gene>
    <name evidence="5" type="ORF">LCGC14_2920220</name>
</gene>
<feature type="non-terminal residue" evidence="5">
    <location>
        <position position="237"/>
    </location>
</feature>